<evidence type="ECO:0000256" key="7">
    <source>
        <dbReference type="RuleBase" id="RU369079"/>
    </source>
</evidence>
<dbReference type="InterPro" id="IPR010656">
    <property type="entry name" value="DctM"/>
</dbReference>
<reference evidence="10" key="1">
    <citation type="submission" date="2016-10" db="EMBL/GenBank/DDBJ databases">
        <authorList>
            <person name="Varghese N."/>
            <person name="Submissions S."/>
        </authorList>
    </citation>
    <scope>NUCLEOTIDE SEQUENCE [LARGE SCALE GENOMIC DNA]</scope>
    <source>
        <strain evidence="10">CGMCC 1.6294</strain>
    </source>
</reference>
<feature type="transmembrane region" description="Helical" evidence="7">
    <location>
        <begin position="241"/>
        <end position="257"/>
    </location>
</feature>
<evidence type="ECO:0000256" key="4">
    <source>
        <dbReference type="ARBA" id="ARBA00022692"/>
    </source>
</evidence>
<feature type="transmembrane region" description="Helical" evidence="7">
    <location>
        <begin position="6"/>
        <end position="36"/>
    </location>
</feature>
<accession>A0A1I6H280</accession>
<dbReference type="PIRSF" id="PIRSF006066">
    <property type="entry name" value="HI0050"/>
    <property type="match status" value="1"/>
</dbReference>
<comment type="function">
    <text evidence="7">Part of the tripartite ATP-independent periplasmic (TRAP) transport system.</text>
</comment>
<comment type="similarity">
    <text evidence="7">Belongs to the TRAP transporter large permease family.</text>
</comment>
<dbReference type="PANTHER" id="PTHR33362:SF2">
    <property type="entry name" value="TRAP TRANSPORTER LARGE PERMEASE PROTEIN"/>
    <property type="match status" value="1"/>
</dbReference>
<dbReference type="Proteomes" id="UP000199290">
    <property type="component" value="Unassembled WGS sequence"/>
</dbReference>
<organism evidence="9 10">
    <name type="scientific">Marinobacter gudaonensis</name>
    <dbReference type="NCBI Taxonomy" id="375760"/>
    <lineage>
        <taxon>Bacteria</taxon>
        <taxon>Pseudomonadati</taxon>
        <taxon>Pseudomonadota</taxon>
        <taxon>Gammaproteobacteria</taxon>
        <taxon>Pseudomonadales</taxon>
        <taxon>Marinobacteraceae</taxon>
        <taxon>Marinobacter</taxon>
    </lineage>
</organism>
<evidence type="ECO:0000259" key="8">
    <source>
        <dbReference type="Pfam" id="PF06808"/>
    </source>
</evidence>
<dbReference type="STRING" id="375760.SAMN04488073_2082"/>
<dbReference type="AlphaFoldDB" id="A0A1I6H280"/>
<keyword evidence="2" id="KW-1003">Cell membrane</keyword>
<proteinExistence type="inferred from homology"/>
<dbReference type="GO" id="GO:0022857">
    <property type="term" value="F:transmembrane transporter activity"/>
    <property type="evidence" value="ECO:0007669"/>
    <property type="project" value="UniProtKB-UniRule"/>
</dbReference>
<evidence type="ECO:0000256" key="2">
    <source>
        <dbReference type="ARBA" id="ARBA00022475"/>
    </source>
</evidence>
<dbReference type="Pfam" id="PF06808">
    <property type="entry name" value="DctM"/>
    <property type="match status" value="1"/>
</dbReference>
<sequence length="426" mass="44539">MGEIGTVMVVGLVVLLALGVPIAFTIGLLAAVGLWMAEVNPMILPQQLIAGSNVTSLLAIPGFILAGEVMSAGGLSRRLVRVAETCFGHLTGGLSMSTVAAGTFFGAISGSAPATTAAVGSIMIDEMESRGYQRGYAAALATAVGPLGQMIPPSIPMVIWGVLAEESIAKLFLAGIIPGLIAAAGFCVVSVLYARFHGVEREKRATGREFLHALKDGVWALLAPVVILGGIYSGMFTPTEAAMVGVLYSAIVGVFLYRDLDWKTLPAILMSSMRTTGVIMFIVAVAYGFAWVMASEQIPAQLTRALLTLTDNPILLLLIVNVMLLLLGAVMDNISAMVILSGVLIGLGQQIGLEPIQLGAMVVINFAVGMVTPPVGYSIFVASSISGLRVETVARHIWPFMLVLIAVVALVAYVPAVTLWLPETFG</sequence>
<comment type="subunit">
    <text evidence="7">The complex comprises the extracytoplasmic solute receptor protein and the two transmembrane proteins.</text>
</comment>
<feature type="transmembrane region" description="Helical" evidence="7">
    <location>
        <begin position="277"/>
        <end position="294"/>
    </location>
</feature>
<keyword evidence="6 7" id="KW-0472">Membrane</keyword>
<keyword evidence="7" id="KW-0813">Transport</keyword>
<keyword evidence="10" id="KW-1185">Reference proteome</keyword>
<comment type="subcellular location">
    <subcellularLocation>
        <location evidence="1 7">Cell inner membrane</location>
        <topology evidence="1 7">Multi-pass membrane protein</topology>
    </subcellularLocation>
</comment>
<gene>
    <name evidence="9" type="ORF">SAMN04488073_2082</name>
</gene>
<feature type="transmembrane region" description="Helical" evidence="7">
    <location>
        <begin position="48"/>
        <end position="67"/>
    </location>
</feature>
<dbReference type="RefSeq" id="WP_091989265.1">
    <property type="nucleotide sequence ID" value="NZ_FOYV01000001.1"/>
</dbReference>
<keyword evidence="5 7" id="KW-1133">Transmembrane helix</keyword>
<evidence type="ECO:0000256" key="1">
    <source>
        <dbReference type="ARBA" id="ARBA00004429"/>
    </source>
</evidence>
<dbReference type="NCBIfam" id="TIGR00786">
    <property type="entry name" value="dctM"/>
    <property type="match status" value="1"/>
</dbReference>
<dbReference type="GO" id="GO:0005886">
    <property type="term" value="C:plasma membrane"/>
    <property type="evidence" value="ECO:0007669"/>
    <property type="project" value="UniProtKB-SubCell"/>
</dbReference>
<evidence type="ECO:0000256" key="3">
    <source>
        <dbReference type="ARBA" id="ARBA00022519"/>
    </source>
</evidence>
<feature type="transmembrane region" description="Helical" evidence="7">
    <location>
        <begin position="359"/>
        <end position="385"/>
    </location>
</feature>
<dbReference type="OrthoDB" id="8627919at2"/>
<keyword evidence="4 7" id="KW-0812">Transmembrane</keyword>
<dbReference type="EMBL" id="FOYV01000001">
    <property type="protein sequence ID" value="SFR48513.1"/>
    <property type="molecule type" value="Genomic_DNA"/>
</dbReference>
<feature type="transmembrane region" description="Helical" evidence="7">
    <location>
        <begin position="314"/>
        <end position="347"/>
    </location>
</feature>
<feature type="transmembrane region" description="Helical" evidence="7">
    <location>
        <begin position="171"/>
        <end position="196"/>
    </location>
</feature>
<evidence type="ECO:0000313" key="10">
    <source>
        <dbReference type="Proteomes" id="UP000199290"/>
    </source>
</evidence>
<evidence type="ECO:0000256" key="5">
    <source>
        <dbReference type="ARBA" id="ARBA00022989"/>
    </source>
</evidence>
<name>A0A1I6H280_9GAMM</name>
<evidence type="ECO:0000313" key="9">
    <source>
        <dbReference type="EMBL" id="SFR48513.1"/>
    </source>
</evidence>
<dbReference type="PANTHER" id="PTHR33362">
    <property type="entry name" value="SIALIC ACID TRAP TRANSPORTER PERMEASE PROTEIN SIAT-RELATED"/>
    <property type="match status" value="1"/>
</dbReference>
<protein>
    <recommendedName>
        <fullName evidence="7">TRAP transporter large permease protein</fullName>
    </recommendedName>
</protein>
<feature type="transmembrane region" description="Helical" evidence="7">
    <location>
        <begin position="99"/>
        <end position="124"/>
    </location>
</feature>
<keyword evidence="3 7" id="KW-0997">Cell inner membrane</keyword>
<feature type="transmembrane region" description="Helical" evidence="7">
    <location>
        <begin position="397"/>
        <end position="421"/>
    </location>
</feature>
<feature type="domain" description="TRAP C4-dicarboxylate transport system permease DctM subunit" evidence="8">
    <location>
        <begin position="9"/>
        <end position="416"/>
    </location>
</feature>
<evidence type="ECO:0000256" key="6">
    <source>
        <dbReference type="ARBA" id="ARBA00023136"/>
    </source>
</evidence>
<feature type="transmembrane region" description="Helical" evidence="7">
    <location>
        <begin position="217"/>
        <end position="235"/>
    </location>
</feature>
<feature type="transmembrane region" description="Helical" evidence="7">
    <location>
        <begin position="136"/>
        <end position="159"/>
    </location>
</feature>
<dbReference type="InterPro" id="IPR004681">
    <property type="entry name" value="TRAP_DctM"/>
</dbReference>